<dbReference type="Pfam" id="PF00144">
    <property type="entry name" value="Beta-lactamase"/>
    <property type="match status" value="1"/>
</dbReference>
<evidence type="ECO:0000313" key="3">
    <source>
        <dbReference type="EMBL" id="MXO66680.1"/>
    </source>
</evidence>
<dbReference type="GO" id="GO:0008410">
    <property type="term" value="F:CoA-transferase activity"/>
    <property type="evidence" value="ECO:0007669"/>
    <property type="project" value="TreeGrafter"/>
</dbReference>
<dbReference type="EMBL" id="WTYT01000005">
    <property type="protein sequence ID" value="MXO66680.1"/>
    <property type="molecule type" value="Genomic_DNA"/>
</dbReference>
<dbReference type="PANTHER" id="PTHR48207">
    <property type="entry name" value="SUCCINATE--HYDROXYMETHYLGLUTARATE COA-TRANSFERASE"/>
    <property type="match status" value="1"/>
</dbReference>
<evidence type="ECO:0000256" key="1">
    <source>
        <dbReference type="ARBA" id="ARBA00022679"/>
    </source>
</evidence>
<proteinExistence type="predicted"/>
<dbReference type="RefSeq" id="WP_160737108.1">
    <property type="nucleotide sequence ID" value="NZ_WTYT01000005.1"/>
</dbReference>
<comment type="caution">
    <text evidence="3">The sequence shown here is derived from an EMBL/GenBank/DDBJ whole genome shotgun (WGS) entry which is preliminary data.</text>
</comment>
<reference evidence="3 4" key="1">
    <citation type="submission" date="2019-12" db="EMBL/GenBank/DDBJ databases">
        <title>Genomic-based taxomic classification of the family Erythrobacteraceae.</title>
        <authorList>
            <person name="Xu L."/>
        </authorList>
    </citation>
    <scope>NUCLEOTIDE SEQUENCE [LARGE SCALE GENOMIC DNA]</scope>
    <source>
        <strain evidence="3 4">LMG 29518</strain>
    </source>
</reference>
<dbReference type="PANTHER" id="PTHR48207:SF3">
    <property type="entry name" value="SUCCINATE--HYDROXYMETHYLGLUTARATE COA-TRANSFERASE"/>
    <property type="match status" value="1"/>
</dbReference>
<gene>
    <name evidence="3" type="ORF">GRI91_13015</name>
</gene>
<protein>
    <submittedName>
        <fullName evidence="3">Serine hydrolase</fullName>
    </submittedName>
</protein>
<dbReference type="InterPro" id="IPR050483">
    <property type="entry name" value="CoA-transferase_III_domain"/>
</dbReference>
<accession>A0A6I4T9Y0</accession>
<name>A0A6I4T9Y0_9SPHN</name>
<keyword evidence="3" id="KW-0378">Hydrolase</keyword>
<feature type="domain" description="Beta-lactamase-related" evidence="2">
    <location>
        <begin position="476"/>
        <end position="760"/>
    </location>
</feature>
<dbReference type="AlphaFoldDB" id="A0A6I4T9Y0"/>
<dbReference type="InterPro" id="IPR003673">
    <property type="entry name" value="CoA-Trfase_fam_III"/>
</dbReference>
<dbReference type="GO" id="GO:0016787">
    <property type="term" value="F:hydrolase activity"/>
    <property type="evidence" value="ECO:0007669"/>
    <property type="project" value="UniProtKB-KW"/>
</dbReference>
<dbReference type="InterPro" id="IPR044855">
    <property type="entry name" value="CoA-Trfase_III_dom3_sf"/>
</dbReference>
<dbReference type="Gene3D" id="3.40.50.10540">
    <property type="entry name" value="Crotonobetainyl-coa:carnitine coa-transferase, domain 1"/>
    <property type="match status" value="1"/>
</dbReference>
<dbReference type="OrthoDB" id="5720311at2"/>
<keyword evidence="1" id="KW-0808">Transferase</keyword>
<dbReference type="InterPro" id="IPR001466">
    <property type="entry name" value="Beta-lactam-related"/>
</dbReference>
<sequence>MSDHKAGPLEGIRILDLSRVLAGPWATQLLGDMGAEVIKIERPGLGDDTRHWGPPYAKSSNEEVEDLSAYFLSANRNKKSVCIDMATEEGAGQIRALARTADVVVENFKRGGLAKYGLDYAALGVENPALIYCSITGFGQDGPDADRPGYDLLIQGISGLMSITGTPEGEPGSGPVKVGVALVDILTGLYASNGILAALHERAISGRGQHISVSLLDSMTAALANQALSYLVSGENPQRLGNTHPSIAPYDVFATSDRDIILAVGNDAQFARFCEVIDLPELANDARFVTNADRVAHRSALRDLVTVQLMKRSAKDWLAALLAAGIPSGPVNTIRDLFAERQIRERGRQISFHSRTHGDLPGVACPIEFSATPVTYRRAPPLLGADTDKVLGSIGPQNELSARPLSADWLHAIYGGRLLPGEQIEAFRAIRHAFPTRIIRKGDASSPLVKHTEELPYFQFLSSGKTCDIYDYISRNRGVGLLILKDGAVRFENHEYGHDAQSRWMSMSMAKSVTSTLAGIALHQGYIGSIDDPLTGYLPGLHGSAYDGVTVGQLLRMASGVRWREDYNDPASDRRTMLDLQLSQEPGAIMRYMAGLPRVAEPGEQWTYSTGETHIAGALVQAATGKFLADYLSETLWSRLGMDSDAAWWLEAPGGLEVAGSGLSATLRDYGRLGLFMASDGKIGSERLLPEGWVRDAGGPAIEAPGLGHYGYMWWPVCGSDGSYRDGAFRAGGIFGQYIYVNPAQNVVIVVWSARSKALGAEAVADDDFFNAAVEALQ</sequence>
<keyword evidence="4" id="KW-1185">Reference proteome</keyword>
<dbReference type="SUPFAM" id="SSF89796">
    <property type="entry name" value="CoA-transferase family III (CaiB/BaiF)"/>
    <property type="match status" value="1"/>
</dbReference>
<evidence type="ECO:0000259" key="2">
    <source>
        <dbReference type="Pfam" id="PF00144"/>
    </source>
</evidence>
<organism evidence="3 4">
    <name type="scientific">Altericroceibacterium endophyticum</name>
    <dbReference type="NCBI Taxonomy" id="1808508"/>
    <lineage>
        <taxon>Bacteria</taxon>
        <taxon>Pseudomonadati</taxon>
        <taxon>Pseudomonadota</taxon>
        <taxon>Alphaproteobacteria</taxon>
        <taxon>Sphingomonadales</taxon>
        <taxon>Erythrobacteraceae</taxon>
        <taxon>Altericroceibacterium</taxon>
    </lineage>
</organism>
<dbReference type="SUPFAM" id="SSF56601">
    <property type="entry name" value="beta-lactamase/transpeptidase-like"/>
    <property type="match status" value="1"/>
</dbReference>
<dbReference type="InterPro" id="IPR023606">
    <property type="entry name" value="CoA-Trfase_III_dom_1_sf"/>
</dbReference>
<dbReference type="Pfam" id="PF02515">
    <property type="entry name" value="CoA_transf_3"/>
    <property type="match status" value="1"/>
</dbReference>
<dbReference type="InterPro" id="IPR012338">
    <property type="entry name" value="Beta-lactam/transpept-like"/>
</dbReference>
<evidence type="ECO:0000313" key="4">
    <source>
        <dbReference type="Proteomes" id="UP000438476"/>
    </source>
</evidence>
<dbReference type="Proteomes" id="UP000438476">
    <property type="component" value="Unassembled WGS sequence"/>
</dbReference>
<dbReference type="Gene3D" id="3.30.1540.10">
    <property type="entry name" value="formyl-coa transferase, domain 3"/>
    <property type="match status" value="1"/>
</dbReference>
<dbReference type="Gene3D" id="3.40.710.10">
    <property type="entry name" value="DD-peptidase/beta-lactamase superfamily"/>
    <property type="match status" value="1"/>
</dbReference>